<dbReference type="RefSeq" id="WP_219872923.1">
    <property type="nucleotide sequence ID" value="NZ_JAHZIJ010000008.1"/>
</dbReference>
<comment type="caution">
    <text evidence="1">The sequence shown here is derived from an EMBL/GenBank/DDBJ whole genome shotgun (WGS) entry which is preliminary data.</text>
</comment>
<evidence type="ECO:0000313" key="1">
    <source>
        <dbReference type="EMBL" id="MBW7475675.1"/>
    </source>
</evidence>
<dbReference type="Proteomes" id="UP000812277">
    <property type="component" value="Unassembled WGS sequence"/>
</dbReference>
<gene>
    <name evidence="1" type="ORF">K0T92_13055</name>
</gene>
<reference evidence="1 2" key="1">
    <citation type="submission" date="2021-07" db="EMBL/GenBank/DDBJ databases">
        <title>Paenibacillus radiodurans sp. nov., isolated from the southeastern edge of Tengger Desert.</title>
        <authorList>
            <person name="Zhang G."/>
        </authorList>
    </citation>
    <scope>NUCLEOTIDE SEQUENCE [LARGE SCALE GENOMIC DNA]</scope>
    <source>
        <strain evidence="1 2">DT7-4</strain>
    </source>
</reference>
<protein>
    <recommendedName>
        <fullName evidence="3">PD-(D/E)XK nuclease superfamily protein</fullName>
    </recommendedName>
</protein>
<sequence length="168" mass="19903">MSLLVQRRIKSAVDRLFYFDRDLFIYNSSERSITHRFALYLGYMFYQWDIDVEYNRVGNDPKKIDRINQSLKEDVNNTDDIFSGRMTIYPDIIVHKRGKPKNHLVIEVKKINSTNDVLDQYDIKKLRNSILEPTLNYKYGAFVKLGLINEEPIHEIKIFTKEDFSGSN</sequence>
<name>A0ABS7D704_9BACL</name>
<evidence type="ECO:0000313" key="2">
    <source>
        <dbReference type="Proteomes" id="UP000812277"/>
    </source>
</evidence>
<keyword evidence="2" id="KW-1185">Reference proteome</keyword>
<accession>A0ABS7D704</accession>
<organism evidence="1 2">
    <name type="scientific">Paenibacillus oenotherae</name>
    <dbReference type="NCBI Taxonomy" id="1435645"/>
    <lineage>
        <taxon>Bacteria</taxon>
        <taxon>Bacillati</taxon>
        <taxon>Bacillota</taxon>
        <taxon>Bacilli</taxon>
        <taxon>Bacillales</taxon>
        <taxon>Paenibacillaceae</taxon>
        <taxon>Paenibacillus</taxon>
    </lineage>
</organism>
<proteinExistence type="predicted"/>
<dbReference type="EMBL" id="JAHZIJ010000008">
    <property type="protein sequence ID" value="MBW7475675.1"/>
    <property type="molecule type" value="Genomic_DNA"/>
</dbReference>
<evidence type="ECO:0008006" key="3">
    <source>
        <dbReference type="Google" id="ProtNLM"/>
    </source>
</evidence>